<dbReference type="Pfam" id="PF12442">
    <property type="entry name" value="DUF3681"/>
    <property type="match status" value="1"/>
</dbReference>
<proteinExistence type="predicted"/>
<dbReference type="InterPro" id="IPR022149">
    <property type="entry name" value="DUF3681"/>
</dbReference>
<dbReference type="HOGENOM" id="CLU_124662_2_1_1"/>
<feature type="transmembrane region" description="Helical" evidence="1">
    <location>
        <begin position="85"/>
        <end position="105"/>
    </location>
</feature>
<keyword evidence="1" id="KW-0812">Transmembrane</keyword>
<evidence type="ECO:0000313" key="2">
    <source>
        <dbReference type="EnsemblPlants" id="OB01G12940.1"/>
    </source>
</evidence>
<feature type="transmembrane region" description="Helical" evidence="1">
    <location>
        <begin position="49"/>
        <end position="73"/>
    </location>
</feature>
<sequence>MAAQLLVEPEADSKIAAALGVVGVATISTAATLFAALQPAPGDRAATAAYNHVAVAGGFFGGVALVGASVWVADNPAARRAAGKKLLYAAVPLLLAALGLSAATLI</sequence>
<evidence type="ECO:0000256" key="1">
    <source>
        <dbReference type="SAM" id="Phobius"/>
    </source>
</evidence>
<dbReference type="Proteomes" id="UP000006038">
    <property type="component" value="Chromosome 1"/>
</dbReference>
<dbReference type="OMA" id="STAITCM"/>
<dbReference type="AlphaFoldDB" id="J3KWD8"/>
<keyword evidence="1" id="KW-0472">Membrane</keyword>
<keyword evidence="1" id="KW-1133">Transmembrane helix</keyword>
<dbReference type="EnsemblPlants" id="OB01G12940.1">
    <property type="protein sequence ID" value="OB01G12940.1"/>
    <property type="gene ID" value="OB01G12940"/>
</dbReference>
<reference evidence="2" key="2">
    <citation type="submission" date="2013-04" db="UniProtKB">
        <authorList>
            <consortium name="EnsemblPlants"/>
        </authorList>
    </citation>
    <scope>IDENTIFICATION</scope>
</reference>
<feature type="transmembrane region" description="Helical" evidence="1">
    <location>
        <begin position="15"/>
        <end position="37"/>
    </location>
</feature>
<accession>J3KWD8</accession>
<protein>
    <submittedName>
        <fullName evidence="2">Uncharacterized protein</fullName>
    </submittedName>
</protein>
<dbReference type="PANTHER" id="PTHR33530">
    <property type="entry name" value="OS01G0147100 PROTEIN"/>
    <property type="match status" value="1"/>
</dbReference>
<evidence type="ECO:0000313" key="3">
    <source>
        <dbReference type="Proteomes" id="UP000006038"/>
    </source>
</evidence>
<reference evidence="2" key="1">
    <citation type="journal article" date="2013" name="Nat. Commun.">
        <title>Whole-genome sequencing of Oryza brachyantha reveals mechanisms underlying Oryza genome evolution.</title>
        <authorList>
            <person name="Chen J."/>
            <person name="Huang Q."/>
            <person name="Gao D."/>
            <person name="Wang J."/>
            <person name="Lang Y."/>
            <person name="Liu T."/>
            <person name="Li B."/>
            <person name="Bai Z."/>
            <person name="Luis Goicoechea J."/>
            <person name="Liang C."/>
            <person name="Chen C."/>
            <person name="Zhang W."/>
            <person name="Sun S."/>
            <person name="Liao Y."/>
            <person name="Zhang X."/>
            <person name="Yang L."/>
            <person name="Song C."/>
            <person name="Wang M."/>
            <person name="Shi J."/>
            <person name="Liu G."/>
            <person name="Liu J."/>
            <person name="Zhou H."/>
            <person name="Zhou W."/>
            <person name="Yu Q."/>
            <person name="An N."/>
            <person name="Chen Y."/>
            <person name="Cai Q."/>
            <person name="Wang B."/>
            <person name="Liu B."/>
            <person name="Min J."/>
            <person name="Huang Y."/>
            <person name="Wu H."/>
            <person name="Li Z."/>
            <person name="Zhang Y."/>
            <person name="Yin Y."/>
            <person name="Song W."/>
            <person name="Jiang J."/>
            <person name="Jackson S.A."/>
            <person name="Wing R.A."/>
            <person name="Wang J."/>
            <person name="Chen M."/>
        </authorList>
    </citation>
    <scope>NUCLEOTIDE SEQUENCE [LARGE SCALE GENOMIC DNA]</scope>
    <source>
        <strain evidence="2">cv. IRGC 101232</strain>
    </source>
</reference>
<keyword evidence="3" id="KW-1185">Reference proteome</keyword>
<organism evidence="2">
    <name type="scientific">Oryza brachyantha</name>
    <name type="common">malo sina</name>
    <dbReference type="NCBI Taxonomy" id="4533"/>
    <lineage>
        <taxon>Eukaryota</taxon>
        <taxon>Viridiplantae</taxon>
        <taxon>Streptophyta</taxon>
        <taxon>Embryophyta</taxon>
        <taxon>Tracheophyta</taxon>
        <taxon>Spermatophyta</taxon>
        <taxon>Magnoliopsida</taxon>
        <taxon>Liliopsida</taxon>
        <taxon>Poales</taxon>
        <taxon>Poaceae</taxon>
        <taxon>BOP clade</taxon>
        <taxon>Oryzoideae</taxon>
        <taxon>Oryzeae</taxon>
        <taxon>Oryzinae</taxon>
        <taxon>Oryza</taxon>
    </lineage>
</organism>
<dbReference type="PANTHER" id="PTHR33530:SF4">
    <property type="entry name" value="OS01G0145800 PROTEIN"/>
    <property type="match status" value="1"/>
</dbReference>
<name>J3KWD8_ORYBR</name>
<dbReference type="Gramene" id="OB01G12940.1">
    <property type="protein sequence ID" value="OB01G12940.1"/>
    <property type="gene ID" value="OB01G12940"/>
</dbReference>